<evidence type="ECO:0000313" key="9">
    <source>
        <dbReference type="EMBL" id="TNN44243.1"/>
    </source>
</evidence>
<dbReference type="GO" id="GO:0098609">
    <property type="term" value="P:cell-cell adhesion"/>
    <property type="evidence" value="ECO:0007669"/>
    <property type="project" value="TreeGrafter"/>
</dbReference>
<dbReference type="GO" id="GO:0009897">
    <property type="term" value="C:external side of plasma membrane"/>
    <property type="evidence" value="ECO:0007669"/>
    <property type="project" value="TreeGrafter"/>
</dbReference>
<gene>
    <name evidence="9" type="primary">ITGAL</name>
    <name evidence="9" type="ORF">EYF80_045571</name>
</gene>
<feature type="repeat" description="FG-GAP" evidence="6">
    <location>
        <begin position="428"/>
        <end position="490"/>
    </location>
</feature>
<keyword evidence="4" id="KW-0106">Calcium</keyword>
<dbReference type="Pfam" id="PF00092">
    <property type="entry name" value="VWA"/>
    <property type="match status" value="1"/>
</dbReference>
<dbReference type="PROSITE" id="PS50234">
    <property type="entry name" value="VWFA"/>
    <property type="match status" value="1"/>
</dbReference>
<keyword evidence="2" id="KW-0732">Signal</keyword>
<dbReference type="InterPro" id="IPR000413">
    <property type="entry name" value="Integrin_alpha"/>
</dbReference>
<dbReference type="OrthoDB" id="5317514at2759"/>
<evidence type="ECO:0000259" key="8">
    <source>
        <dbReference type="PROSITE" id="PS50234"/>
    </source>
</evidence>
<dbReference type="GO" id="GO:0033627">
    <property type="term" value="P:cell adhesion mediated by integrin"/>
    <property type="evidence" value="ECO:0007669"/>
    <property type="project" value="TreeGrafter"/>
</dbReference>
<keyword evidence="3" id="KW-0677">Repeat</keyword>
<dbReference type="PRINTS" id="PR00453">
    <property type="entry name" value="VWFADOMAIN"/>
</dbReference>
<dbReference type="GO" id="GO:0008305">
    <property type="term" value="C:integrin complex"/>
    <property type="evidence" value="ECO:0007669"/>
    <property type="project" value="InterPro"/>
</dbReference>
<dbReference type="SMART" id="SM00191">
    <property type="entry name" value="Int_alpha"/>
    <property type="match status" value="3"/>
</dbReference>
<dbReference type="PANTHER" id="PTHR23220:SF84">
    <property type="entry name" value="INTEGRIN ALPHA-L"/>
    <property type="match status" value="1"/>
</dbReference>
<proteinExistence type="inferred from homology"/>
<evidence type="ECO:0000256" key="1">
    <source>
        <dbReference type="ARBA" id="ARBA00022723"/>
    </source>
</evidence>
<dbReference type="SUPFAM" id="SSF53300">
    <property type="entry name" value="vWA-like"/>
    <property type="match status" value="1"/>
</dbReference>
<dbReference type="PRINTS" id="PR01185">
    <property type="entry name" value="INTEGRINA"/>
</dbReference>
<protein>
    <submittedName>
        <fullName evidence="9">Integrin alpha-L</fullName>
    </submittedName>
</protein>
<feature type="repeat" description="FG-GAP" evidence="6">
    <location>
        <begin position="491"/>
        <end position="547"/>
    </location>
</feature>
<keyword evidence="10" id="KW-1185">Reference proteome</keyword>
<name>A0A4Z2FTZ1_9TELE</name>
<comment type="similarity">
    <text evidence="7">Belongs to the integrin alpha chain family.</text>
</comment>
<evidence type="ECO:0000256" key="6">
    <source>
        <dbReference type="PROSITE-ProRule" id="PRU00803"/>
    </source>
</evidence>
<dbReference type="PANTHER" id="PTHR23220">
    <property type="entry name" value="INTEGRIN ALPHA"/>
    <property type="match status" value="1"/>
</dbReference>
<feature type="domain" description="VWFA" evidence="8">
    <location>
        <begin position="146"/>
        <end position="321"/>
    </location>
</feature>
<dbReference type="InterPro" id="IPR028994">
    <property type="entry name" value="Integrin_alpha_N"/>
</dbReference>
<dbReference type="Pfam" id="PF01839">
    <property type="entry name" value="FG-GAP"/>
    <property type="match status" value="2"/>
</dbReference>
<keyword evidence="5" id="KW-0325">Glycoprotein</keyword>
<comment type="subcellular location">
    <subcellularLocation>
        <location evidence="7">Membrane</location>
        <topology evidence="7">Single-pass type I membrane protein</topology>
    </subcellularLocation>
</comment>
<dbReference type="PROSITE" id="PS51470">
    <property type="entry name" value="FG_GAP"/>
    <property type="match status" value="3"/>
</dbReference>
<dbReference type="Gene3D" id="2.130.10.130">
    <property type="entry name" value="Integrin alpha, N-terminal"/>
    <property type="match status" value="1"/>
</dbReference>
<keyword evidence="7" id="KW-0130">Cell adhesion</keyword>
<sequence length="596" mass="65856">MLEPRRVSLLAYVVAVAIPVSLTFNIDTMPLNVYIGEQKDFFGYKVLQFMSGTNKGIMVTAPLRLNGSGGVYLPLTDTTTAPVQHFGLSIAEDAERSQFIVCSPSVVHECNENSYVNGVCYAVTDRLQQTASFRTAFQECTKKTVDLVFLFDGSRSMSEGEFNKNKDFIVDIMNSLKNSSIKFAAVQFSTEYRKVFDFNDYEAGRDSDKLHKESQLRSLTNTHKALTFVLNEILENSEAGASPDATKVVVLITDGDPSDSDRSGIVKKYDEKNIIRFVIGVKDAKLEKFRAIASEPKDKNAFKIENYDRLKEVLVNFQKKIFKMEGSKVARAGDMTNEMSQSGFSAVFSNDTLVLGSVGSNSWRGSLQIRHEQNDTQLEDPLMQMDSYMGYSISVGEKNGAALYFSGAPRFEHTGQVVLFRHNGKNWTAAQRINGHQIGSYFGAELCSVDVNSDGDTDFLLVGAPLFYQAHEKREGQIYIYSLTDEMQLRRELTVAAPAMGRFGATISSLADLNGDGLRDVAVGAPLENDNTGTVYIYLGDRHRGIRSAFSQRITGKTMKPVLRFFGQAIDGRVDLGDDGLPDLVVGSQGAAVVLR</sequence>
<dbReference type="EMBL" id="SRLO01000916">
    <property type="protein sequence ID" value="TNN44243.1"/>
    <property type="molecule type" value="Genomic_DNA"/>
</dbReference>
<organism evidence="9 10">
    <name type="scientific">Liparis tanakae</name>
    <name type="common">Tanaka's snailfish</name>
    <dbReference type="NCBI Taxonomy" id="230148"/>
    <lineage>
        <taxon>Eukaryota</taxon>
        <taxon>Metazoa</taxon>
        <taxon>Chordata</taxon>
        <taxon>Craniata</taxon>
        <taxon>Vertebrata</taxon>
        <taxon>Euteleostomi</taxon>
        <taxon>Actinopterygii</taxon>
        <taxon>Neopterygii</taxon>
        <taxon>Teleostei</taxon>
        <taxon>Neoteleostei</taxon>
        <taxon>Acanthomorphata</taxon>
        <taxon>Eupercaria</taxon>
        <taxon>Perciformes</taxon>
        <taxon>Cottioidei</taxon>
        <taxon>Cottales</taxon>
        <taxon>Liparidae</taxon>
        <taxon>Liparis</taxon>
    </lineage>
</organism>
<evidence type="ECO:0000256" key="7">
    <source>
        <dbReference type="RuleBase" id="RU003762"/>
    </source>
</evidence>
<dbReference type="SMART" id="SM00327">
    <property type="entry name" value="VWA"/>
    <property type="match status" value="1"/>
</dbReference>
<dbReference type="Gene3D" id="3.40.50.410">
    <property type="entry name" value="von Willebrand factor, type A domain"/>
    <property type="match status" value="1"/>
</dbReference>
<dbReference type="Proteomes" id="UP000314294">
    <property type="component" value="Unassembled WGS sequence"/>
</dbReference>
<dbReference type="GO" id="GO:0007160">
    <property type="term" value="P:cell-matrix adhesion"/>
    <property type="evidence" value="ECO:0007669"/>
    <property type="project" value="TreeGrafter"/>
</dbReference>
<evidence type="ECO:0000313" key="10">
    <source>
        <dbReference type="Proteomes" id="UP000314294"/>
    </source>
</evidence>
<evidence type="ECO:0000256" key="5">
    <source>
        <dbReference type="ARBA" id="ARBA00023180"/>
    </source>
</evidence>
<dbReference type="GO" id="GO:0005178">
    <property type="term" value="F:integrin binding"/>
    <property type="evidence" value="ECO:0007669"/>
    <property type="project" value="TreeGrafter"/>
</dbReference>
<dbReference type="SUPFAM" id="SSF69318">
    <property type="entry name" value="Integrin alpha N-terminal domain"/>
    <property type="match status" value="1"/>
</dbReference>
<evidence type="ECO:0000256" key="4">
    <source>
        <dbReference type="ARBA" id="ARBA00022837"/>
    </source>
</evidence>
<feature type="repeat" description="FG-GAP" evidence="6">
    <location>
        <begin position="552"/>
        <end position="596"/>
    </location>
</feature>
<dbReference type="InterPro" id="IPR036465">
    <property type="entry name" value="vWFA_dom_sf"/>
</dbReference>
<evidence type="ECO:0000256" key="2">
    <source>
        <dbReference type="ARBA" id="ARBA00022729"/>
    </source>
</evidence>
<dbReference type="InterPro" id="IPR013519">
    <property type="entry name" value="Int_alpha_beta-p"/>
</dbReference>
<dbReference type="GO" id="GO:0007229">
    <property type="term" value="P:integrin-mediated signaling pathway"/>
    <property type="evidence" value="ECO:0007669"/>
    <property type="project" value="UniProtKB-KW"/>
</dbReference>
<keyword evidence="7 9" id="KW-0401">Integrin</keyword>
<evidence type="ECO:0000256" key="3">
    <source>
        <dbReference type="ARBA" id="ARBA00022737"/>
    </source>
</evidence>
<accession>A0A4Z2FTZ1</accession>
<keyword evidence="7" id="KW-0675">Receptor</keyword>
<dbReference type="InterPro" id="IPR002035">
    <property type="entry name" value="VWF_A"/>
</dbReference>
<dbReference type="InterPro" id="IPR013517">
    <property type="entry name" value="FG-GAP"/>
</dbReference>
<dbReference type="GO" id="GO:0046872">
    <property type="term" value="F:metal ion binding"/>
    <property type="evidence" value="ECO:0007669"/>
    <property type="project" value="UniProtKB-KW"/>
</dbReference>
<keyword evidence="1" id="KW-0479">Metal-binding</keyword>
<dbReference type="AlphaFoldDB" id="A0A4Z2FTZ1"/>
<comment type="caution">
    <text evidence="9">The sequence shown here is derived from an EMBL/GenBank/DDBJ whole genome shotgun (WGS) entry which is preliminary data.</text>
</comment>
<reference evidence="9 10" key="1">
    <citation type="submission" date="2019-03" db="EMBL/GenBank/DDBJ databases">
        <title>First draft genome of Liparis tanakae, snailfish: a comprehensive survey of snailfish specific genes.</title>
        <authorList>
            <person name="Kim W."/>
            <person name="Song I."/>
            <person name="Jeong J.-H."/>
            <person name="Kim D."/>
            <person name="Kim S."/>
            <person name="Ryu S."/>
            <person name="Song J.Y."/>
            <person name="Lee S.K."/>
        </authorList>
    </citation>
    <scope>NUCLEOTIDE SEQUENCE [LARGE SCALE GENOMIC DNA]</scope>
    <source>
        <tissue evidence="9">Muscle</tissue>
    </source>
</reference>